<gene>
    <name evidence="1" type="ORF">BGAL_0110g00260</name>
</gene>
<dbReference type="Gene3D" id="2.30.280.10">
    <property type="entry name" value="SRA-YDG"/>
    <property type="match status" value="1"/>
</dbReference>
<dbReference type="InterPro" id="IPR036987">
    <property type="entry name" value="SRA-YDG_sf"/>
</dbReference>
<dbReference type="EMBL" id="PQXL01000110">
    <property type="protein sequence ID" value="THV51467.1"/>
    <property type="molecule type" value="Genomic_DNA"/>
</dbReference>
<dbReference type="OrthoDB" id="2270193at2759"/>
<dbReference type="Proteomes" id="UP000308671">
    <property type="component" value="Unassembled WGS sequence"/>
</dbReference>
<protein>
    <submittedName>
        <fullName evidence="1">Uncharacterized protein</fullName>
    </submittedName>
</protein>
<reference evidence="1 2" key="1">
    <citation type="submission" date="2017-12" db="EMBL/GenBank/DDBJ databases">
        <title>Comparative genomics of Botrytis spp.</title>
        <authorList>
            <person name="Valero-Jimenez C.A."/>
            <person name="Tapia P."/>
            <person name="Veloso J."/>
            <person name="Silva-Moreno E."/>
            <person name="Staats M."/>
            <person name="Valdes J.H."/>
            <person name="Van Kan J.A.L."/>
        </authorList>
    </citation>
    <scope>NUCLEOTIDE SEQUENCE [LARGE SCALE GENOMIC DNA]</scope>
    <source>
        <strain evidence="1 2">MUCL435</strain>
    </source>
</reference>
<evidence type="ECO:0000313" key="1">
    <source>
        <dbReference type="EMBL" id="THV51467.1"/>
    </source>
</evidence>
<dbReference type="AlphaFoldDB" id="A0A4S8R125"/>
<accession>A0A4S8R125</accession>
<keyword evidence="2" id="KW-1185">Reference proteome</keyword>
<organism evidence="1 2">
    <name type="scientific">Botrytis galanthina</name>
    <dbReference type="NCBI Taxonomy" id="278940"/>
    <lineage>
        <taxon>Eukaryota</taxon>
        <taxon>Fungi</taxon>
        <taxon>Dikarya</taxon>
        <taxon>Ascomycota</taxon>
        <taxon>Pezizomycotina</taxon>
        <taxon>Leotiomycetes</taxon>
        <taxon>Helotiales</taxon>
        <taxon>Sclerotiniaceae</taxon>
        <taxon>Botrytis</taxon>
    </lineage>
</organism>
<dbReference type="SUPFAM" id="SSF88697">
    <property type="entry name" value="PUA domain-like"/>
    <property type="match status" value="1"/>
</dbReference>
<comment type="caution">
    <text evidence="1">The sequence shown here is derived from an EMBL/GenBank/DDBJ whole genome shotgun (WGS) entry which is preliminary data.</text>
</comment>
<name>A0A4S8R125_9HELO</name>
<sequence length="141" mass="15639">MRGRDRAYAFIEREIGGKAGIGAVSIILGSGGGKNEGYEKIDKGDKFDIGATTSLMNLSFEKNTWIRGIRGAHSDSVHAPPVGYRYDGLCKITAKIPIAEKAGKYWYELARVGKQKPMTKLHPTDEEIDKFYKQNSWLPTS</sequence>
<dbReference type="InterPro" id="IPR015947">
    <property type="entry name" value="PUA-like_sf"/>
</dbReference>
<evidence type="ECO:0000313" key="2">
    <source>
        <dbReference type="Proteomes" id="UP000308671"/>
    </source>
</evidence>
<proteinExistence type="predicted"/>